<dbReference type="Proteomes" id="UP001165065">
    <property type="component" value="Unassembled WGS sequence"/>
</dbReference>
<accession>A0A9W7FZZ6</accession>
<keyword evidence="4" id="KW-1185">Reference proteome</keyword>
<dbReference type="OrthoDB" id="197812at2759"/>
<evidence type="ECO:0000313" key="3">
    <source>
        <dbReference type="EMBL" id="GMI27024.1"/>
    </source>
</evidence>
<feature type="compositionally biased region" description="Low complexity" evidence="2">
    <location>
        <begin position="197"/>
        <end position="208"/>
    </location>
</feature>
<name>A0A9W7FZZ6_9STRA</name>
<proteinExistence type="predicted"/>
<evidence type="ECO:0000256" key="2">
    <source>
        <dbReference type="SAM" id="MobiDB-lite"/>
    </source>
</evidence>
<dbReference type="AlphaFoldDB" id="A0A9W7FZZ6"/>
<feature type="compositionally biased region" description="Basic residues" evidence="2">
    <location>
        <begin position="182"/>
        <end position="196"/>
    </location>
</feature>
<protein>
    <submittedName>
        <fullName evidence="3">Uncharacterized protein</fullName>
    </submittedName>
</protein>
<feature type="region of interest" description="Disordered" evidence="2">
    <location>
        <begin position="57"/>
        <end position="116"/>
    </location>
</feature>
<feature type="compositionally biased region" description="Polar residues" evidence="2">
    <location>
        <begin position="147"/>
        <end position="168"/>
    </location>
</feature>
<gene>
    <name evidence="3" type="ORF">TrCOL_g6182</name>
</gene>
<keyword evidence="1" id="KW-0175">Coiled coil</keyword>
<organism evidence="3 4">
    <name type="scientific">Triparma columacea</name>
    <dbReference type="NCBI Taxonomy" id="722753"/>
    <lineage>
        <taxon>Eukaryota</taxon>
        <taxon>Sar</taxon>
        <taxon>Stramenopiles</taxon>
        <taxon>Ochrophyta</taxon>
        <taxon>Bolidophyceae</taxon>
        <taxon>Parmales</taxon>
        <taxon>Triparmaceae</taxon>
        <taxon>Triparma</taxon>
    </lineage>
</organism>
<sequence>MALSVDGNSHSYSRIPPSTHLQDIKLDDLRKFNMVSLPPRATSIGINKVKVKRVKRKVGKAKGEAKGSGEEAENPGTTAQKDAGTEEVTDLASKPISASEDILLGSGGEIPSERDFPQSPVEKYIVKLEERLEAMEAWKSEALSNMNGVPSTPVTPQAGATSTPSISTDEPMATPRNGSSSTKKKGRGSSAKKRLNSPRSPYSPRTTSGKPPTPKSVSKMQWGILPKGAISMEEIVADMGDQKERWKIGCNEEDPSRRNGAIAMKLYSQLTALYAHYTAIKDIVDSQQPLIDAAKRKAHSADLKKRKMASKFNNMKAEMALKDERIEALEALVQRLNEKQMGNMKKLMAAWRNKCMLNCWNAWKGWAGEEKAVKMKMKKFLTKMTMAGVARCFTGWAFFVSEGKREMRLLERFAKKWKMRGVMKTFLSWKDTWKTAKWERELIRKNGGVTTEGEDTTNTDRDFLRGKAFLKATKASKQWDCHPSRVKELKHEIKLLLDENRLLKKTVTKLKGTAIARSTSPIRMGGSQKKIRNNVQSIVNTQKNIYKYLNDDEEGRRYASPMSVGGGSTAW</sequence>
<feature type="region of interest" description="Disordered" evidence="2">
    <location>
        <begin position="147"/>
        <end position="220"/>
    </location>
</feature>
<dbReference type="EMBL" id="BRYA01000638">
    <property type="protein sequence ID" value="GMI27024.1"/>
    <property type="molecule type" value="Genomic_DNA"/>
</dbReference>
<reference evidence="4" key="1">
    <citation type="journal article" date="2023" name="Commun. Biol.">
        <title>Genome analysis of Parmales, the sister group of diatoms, reveals the evolutionary specialization of diatoms from phago-mixotrophs to photoautotrophs.</title>
        <authorList>
            <person name="Ban H."/>
            <person name="Sato S."/>
            <person name="Yoshikawa S."/>
            <person name="Yamada K."/>
            <person name="Nakamura Y."/>
            <person name="Ichinomiya M."/>
            <person name="Sato N."/>
            <person name="Blanc-Mathieu R."/>
            <person name="Endo H."/>
            <person name="Kuwata A."/>
            <person name="Ogata H."/>
        </authorList>
    </citation>
    <scope>NUCLEOTIDE SEQUENCE [LARGE SCALE GENOMIC DNA]</scope>
</reference>
<comment type="caution">
    <text evidence="3">The sequence shown here is derived from an EMBL/GenBank/DDBJ whole genome shotgun (WGS) entry which is preliminary data.</text>
</comment>
<feature type="coiled-coil region" evidence="1">
    <location>
        <begin position="312"/>
        <end position="339"/>
    </location>
</feature>
<evidence type="ECO:0000313" key="4">
    <source>
        <dbReference type="Proteomes" id="UP001165065"/>
    </source>
</evidence>
<evidence type="ECO:0000256" key="1">
    <source>
        <dbReference type="SAM" id="Coils"/>
    </source>
</evidence>